<dbReference type="AlphaFoldDB" id="A0A1E5VPD8"/>
<reference evidence="1 2" key="1">
    <citation type="submission" date="2016-09" db="EMBL/GenBank/DDBJ databases">
        <title>The draft genome of Dichanthelium oligosanthes: A C3 panicoid grass species.</title>
        <authorList>
            <person name="Studer A.J."/>
            <person name="Schnable J.C."/>
            <person name="Brutnell T.P."/>
        </authorList>
    </citation>
    <scope>NUCLEOTIDE SEQUENCE [LARGE SCALE GENOMIC DNA]</scope>
    <source>
        <strain evidence="2">cv. Kellogg 1175</strain>
        <tissue evidence="1">Leaf</tissue>
    </source>
</reference>
<sequence>MPKQARRLKAAILMYTAWNLWKERNQRIFEGKSARPLQVVLFIKEETSLSRRACGSPVLS</sequence>
<dbReference type="OrthoDB" id="1906820at2759"/>
<protein>
    <submittedName>
        <fullName evidence="1">Uncharacterized protein</fullName>
    </submittedName>
</protein>
<dbReference type="EMBL" id="LWDX02033592">
    <property type="protein sequence ID" value="OEL26967.1"/>
    <property type="molecule type" value="Genomic_DNA"/>
</dbReference>
<evidence type="ECO:0000313" key="1">
    <source>
        <dbReference type="EMBL" id="OEL26967.1"/>
    </source>
</evidence>
<organism evidence="1 2">
    <name type="scientific">Dichanthelium oligosanthes</name>
    <dbReference type="NCBI Taxonomy" id="888268"/>
    <lineage>
        <taxon>Eukaryota</taxon>
        <taxon>Viridiplantae</taxon>
        <taxon>Streptophyta</taxon>
        <taxon>Embryophyta</taxon>
        <taxon>Tracheophyta</taxon>
        <taxon>Spermatophyta</taxon>
        <taxon>Magnoliopsida</taxon>
        <taxon>Liliopsida</taxon>
        <taxon>Poales</taxon>
        <taxon>Poaceae</taxon>
        <taxon>PACMAD clade</taxon>
        <taxon>Panicoideae</taxon>
        <taxon>Panicodae</taxon>
        <taxon>Paniceae</taxon>
        <taxon>Dichantheliinae</taxon>
        <taxon>Dichanthelium</taxon>
    </lineage>
</organism>
<proteinExistence type="predicted"/>
<keyword evidence="2" id="KW-1185">Reference proteome</keyword>
<gene>
    <name evidence="1" type="ORF">BAE44_0012014</name>
</gene>
<accession>A0A1E5VPD8</accession>
<evidence type="ECO:0000313" key="2">
    <source>
        <dbReference type="Proteomes" id="UP000095767"/>
    </source>
</evidence>
<dbReference type="Proteomes" id="UP000095767">
    <property type="component" value="Unassembled WGS sequence"/>
</dbReference>
<name>A0A1E5VPD8_9POAL</name>
<comment type="caution">
    <text evidence="1">The sequence shown here is derived from an EMBL/GenBank/DDBJ whole genome shotgun (WGS) entry which is preliminary data.</text>
</comment>